<dbReference type="OrthoDB" id="440160at2759"/>
<dbReference type="SUPFAM" id="SSF102588">
    <property type="entry name" value="LmbE-like"/>
    <property type="match status" value="1"/>
</dbReference>
<evidence type="ECO:0000256" key="1">
    <source>
        <dbReference type="ARBA" id="ARBA00006066"/>
    </source>
</evidence>
<sequence length="284" mass="32787">MALISALIYLIIIIFKFKTRLIPPPLRLKTEKEYQEDLEIVKKHLGEEASKNLQTVKENPNLKQYLIITAHPDDEIMFFAPTIIGLRKQGFKVKILCLSTGNYDKKGEIREVEIKNCVKLLGVTEENVTVLDHPGLQDNPKQFWYPTAVSKVISEHINPDISAIITFDRMGISGHVNHRSVYEGIRYYINQNGNKAMPAVFTLKTVSVLRKYSSIFDTIFSLNAFLMPHAYSVGDRALFVSGLDEIYLAQKAMRQHKSQMVWFRWLYILFSRYMAINELTRINN</sequence>
<organism evidence="3 4">
    <name type="scientific">Neocallimastix californiae</name>
    <dbReference type="NCBI Taxonomy" id="1754190"/>
    <lineage>
        <taxon>Eukaryota</taxon>
        <taxon>Fungi</taxon>
        <taxon>Fungi incertae sedis</taxon>
        <taxon>Chytridiomycota</taxon>
        <taxon>Chytridiomycota incertae sedis</taxon>
        <taxon>Neocallimastigomycetes</taxon>
        <taxon>Neocallimastigales</taxon>
        <taxon>Neocallimastigaceae</taxon>
        <taxon>Neocallimastix</taxon>
    </lineage>
</organism>
<dbReference type="GO" id="GO:0005783">
    <property type="term" value="C:endoplasmic reticulum"/>
    <property type="evidence" value="ECO:0007669"/>
    <property type="project" value="TreeGrafter"/>
</dbReference>
<dbReference type="GO" id="GO:0006506">
    <property type="term" value="P:GPI anchor biosynthetic process"/>
    <property type="evidence" value="ECO:0007669"/>
    <property type="project" value="UniProtKB-UniPathway"/>
</dbReference>
<dbReference type="UniPathway" id="UPA00196"/>
<dbReference type="Pfam" id="PF02585">
    <property type="entry name" value="PIG-L"/>
    <property type="match status" value="1"/>
</dbReference>
<dbReference type="PANTHER" id="PTHR12993:SF11">
    <property type="entry name" value="N-ACETYLGLUCOSAMINYL-PHOSPHATIDYLINOSITOL DE-N-ACETYLASE"/>
    <property type="match status" value="1"/>
</dbReference>
<dbReference type="GO" id="GO:0016020">
    <property type="term" value="C:membrane"/>
    <property type="evidence" value="ECO:0007669"/>
    <property type="project" value="GOC"/>
</dbReference>
<dbReference type="InterPro" id="IPR024078">
    <property type="entry name" value="LmbE-like_dom_sf"/>
</dbReference>
<dbReference type="PANTHER" id="PTHR12993">
    <property type="entry name" value="N-ACETYLGLUCOSAMINYL-PHOSPHATIDYLINOSITOL DE-N-ACETYLASE-RELATED"/>
    <property type="match status" value="1"/>
</dbReference>
<comment type="caution">
    <text evidence="3">The sequence shown here is derived from an EMBL/GenBank/DDBJ whole genome shotgun (WGS) entry which is preliminary data.</text>
</comment>
<dbReference type="GO" id="GO:0000225">
    <property type="term" value="F:N-acetylglucosaminylphosphatidylinositol deacetylase activity"/>
    <property type="evidence" value="ECO:0007669"/>
    <property type="project" value="UniProtKB-EC"/>
</dbReference>
<keyword evidence="4" id="KW-1185">Reference proteome</keyword>
<comment type="similarity">
    <text evidence="1">Belongs to the PIGL family.</text>
</comment>
<dbReference type="AlphaFoldDB" id="A0A1Y2AJE6"/>
<gene>
    <name evidence="3" type="ORF">LY90DRAFT_430584</name>
</gene>
<dbReference type="STRING" id="1754190.A0A1Y2AJE6"/>
<reference evidence="3 4" key="1">
    <citation type="submission" date="2016-08" db="EMBL/GenBank/DDBJ databases">
        <title>A Parts List for Fungal Cellulosomes Revealed by Comparative Genomics.</title>
        <authorList>
            <consortium name="DOE Joint Genome Institute"/>
            <person name="Haitjema C.H."/>
            <person name="Gilmore S.P."/>
            <person name="Henske J.K."/>
            <person name="Solomon K.V."/>
            <person name="De Groot R."/>
            <person name="Kuo A."/>
            <person name="Mondo S.J."/>
            <person name="Salamov A.A."/>
            <person name="Labutti K."/>
            <person name="Zhao Z."/>
            <person name="Chiniquy J."/>
            <person name="Barry K."/>
            <person name="Brewer H.M."/>
            <person name="Purvine S.O."/>
            <person name="Wright A.T."/>
            <person name="Boxma B."/>
            <person name="Van Alen T."/>
            <person name="Hackstein J.H."/>
            <person name="Baker S.E."/>
            <person name="Grigoriev I.V."/>
            <person name="O'Malley M.A."/>
        </authorList>
    </citation>
    <scope>NUCLEOTIDE SEQUENCE [LARGE SCALE GENOMIC DNA]</scope>
    <source>
        <strain evidence="3 4">G1</strain>
    </source>
</reference>
<evidence type="ECO:0000313" key="4">
    <source>
        <dbReference type="Proteomes" id="UP000193920"/>
    </source>
</evidence>
<protein>
    <recommendedName>
        <fullName evidence="2">N-acetylglucosaminylphosphatidylinositol deacetylase</fullName>
        <ecNumber evidence="2">3.5.1.89</ecNumber>
    </recommendedName>
</protein>
<dbReference type="Gene3D" id="3.40.50.10320">
    <property type="entry name" value="LmbE-like"/>
    <property type="match status" value="1"/>
</dbReference>
<dbReference type="Proteomes" id="UP000193920">
    <property type="component" value="Unassembled WGS sequence"/>
</dbReference>
<proteinExistence type="inferred from homology"/>
<dbReference type="EC" id="3.5.1.89" evidence="2"/>
<evidence type="ECO:0000313" key="3">
    <source>
        <dbReference type="EMBL" id="ORY22671.1"/>
    </source>
</evidence>
<dbReference type="InterPro" id="IPR003737">
    <property type="entry name" value="GlcNAc_PI_deacetylase-related"/>
</dbReference>
<evidence type="ECO:0000256" key="2">
    <source>
        <dbReference type="ARBA" id="ARBA00012176"/>
    </source>
</evidence>
<name>A0A1Y2AJE6_9FUNG</name>
<dbReference type="EMBL" id="MCOG01000244">
    <property type="protein sequence ID" value="ORY22671.1"/>
    <property type="molecule type" value="Genomic_DNA"/>
</dbReference>
<accession>A0A1Y2AJE6</accession>